<dbReference type="GO" id="GO:0030435">
    <property type="term" value="P:sporulation resulting in formation of a cellular spore"/>
    <property type="evidence" value="ECO:0007669"/>
    <property type="project" value="InterPro"/>
</dbReference>
<dbReference type="EMBL" id="CP017634">
    <property type="protein sequence ID" value="ATW25136.1"/>
    <property type="molecule type" value="Genomic_DNA"/>
</dbReference>
<dbReference type="Proteomes" id="UP000323521">
    <property type="component" value="Chromosome"/>
</dbReference>
<gene>
    <name evidence="2" type="ORF">DCMF_10475</name>
</gene>
<dbReference type="AlphaFoldDB" id="A0A3G1KRR5"/>
<keyword evidence="3" id="KW-1185">Reference proteome</keyword>
<evidence type="ECO:0000313" key="3">
    <source>
        <dbReference type="Proteomes" id="UP000323521"/>
    </source>
</evidence>
<evidence type="ECO:0000256" key="1">
    <source>
        <dbReference type="SAM" id="MobiDB-lite"/>
    </source>
</evidence>
<protein>
    <recommendedName>
        <fullName evidence="4">YhcN/YlaJ family sporulation lipoprotein</fullName>
    </recommendedName>
</protein>
<proteinExistence type="predicted"/>
<dbReference type="NCBIfam" id="TIGR02898">
    <property type="entry name" value="spore_YhcN_YlaJ"/>
    <property type="match status" value="1"/>
</dbReference>
<dbReference type="InterPro" id="IPR019076">
    <property type="entry name" value="Spore_lipoprot_YhcN/YlaJ-like"/>
</dbReference>
<sequence length="160" mass="17129">MKKRRVLALVLSLFFIVSLFIGGCAPAKKPAPTPAPVPAPSKKMTTPSTDRTRATKIAQACDSVSGVKKSTVVVSGNTCYVGLDLAANIEKSKTDRVERDCLDKAKATEPSIKTVYVTSDMDTVTRLKKVYQGVARGTPVSSFTNELGEIGRRITPKVKG</sequence>
<dbReference type="Pfam" id="PF09580">
    <property type="entry name" value="Spore_YhcN_YlaJ"/>
    <property type="match status" value="1"/>
</dbReference>
<evidence type="ECO:0008006" key="4">
    <source>
        <dbReference type="Google" id="ProtNLM"/>
    </source>
</evidence>
<dbReference type="InterPro" id="IPR014247">
    <property type="entry name" value="Spore_lipoprot_YhcN/YlaJ"/>
</dbReference>
<feature type="region of interest" description="Disordered" evidence="1">
    <location>
        <begin position="31"/>
        <end position="51"/>
    </location>
</feature>
<dbReference type="KEGG" id="fwa:DCMF_10475"/>
<organism evidence="2 3">
    <name type="scientific">Formimonas warabiya</name>
    <dbReference type="NCBI Taxonomy" id="1761012"/>
    <lineage>
        <taxon>Bacteria</taxon>
        <taxon>Bacillati</taxon>
        <taxon>Bacillota</taxon>
        <taxon>Clostridia</taxon>
        <taxon>Eubacteriales</taxon>
        <taxon>Peptococcaceae</taxon>
        <taxon>Candidatus Formimonas</taxon>
    </lineage>
</organism>
<dbReference type="PROSITE" id="PS51257">
    <property type="entry name" value="PROKAR_LIPOPROTEIN"/>
    <property type="match status" value="1"/>
</dbReference>
<name>A0A3G1KRR5_FORW1</name>
<dbReference type="RefSeq" id="WP_148134388.1">
    <property type="nucleotide sequence ID" value="NZ_CP017634.1"/>
</dbReference>
<dbReference type="OrthoDB" id="1707228at2"/>
<evidence type="ECO:0000313" key="2">
    <source>
        <dbReference type="EMBL" id="ATW25136.1"/>
    </source>
</evidence>
<reference evidence="2 3" key="1">
    <citation type="submission" date="2016-10" db="EMBL/GenBank/DDBJ databases">
        <title>Complete Genome Sequence of Peptococcaceae strain DCMF.</title>
        <authorList>
            <person name="Edwards R.J."/>
            <person name="Holland S.I."/>
            <person name="Deshpande N.P."/>
            <person name="Wong Y.K."/>
            <person name="Ertan H."/>
            <person name="Manefield M."/>
            <person name="Russell T.L."/>
            <person name="Lee M.J."/>
        </authorList>
    </citation>
    <scope>NUCLEOTIDE SEQUENCE [LARGE SCALE GENOMIC DNA]</scope>
    <source>
        <strain evidence="2 3">DCMF</strain>
    </source>
</reference>
<accession>A0A3G1KRR5</accession>